<keyword evidence="4 10" id="KW-1133">Transmembrane helix</keyword>
<dbReference type="InterPro" id="IPR051697">
    <property type="entry name" value="Patched_domain-protein"/>
</dbReference>
<dbReference type="GO" id="GO:0016020">
    <property type="term" value="C:membrane"/>
    <property type="evidence" value="ECO:0007669"/>
    <property type="project" value="TreeGrafter"/>
</dbReference>
<sequence>MLYGGYLASGIYGCLQVQEGIDLRNLASDDSYVSSFYDKEEKYFSEYGPRVMVAITKEVPYWNSDVRNKIERCMESFENNSYVNKAFSESWLRVYVTVAERFNLDLNNQNYFIGNVSRLFVILPEFQQDMQLEWDVIKASRFFIQTVNVTTAVDEKNMLNQLRDIAKDCDIPLLVYHPAFIYFDQYTVIIQNTIQNVLVAAAAMFVISILLIPNPLCALWVTFAIASIIVGVTGFMSYWQVNLDSISMINLVICIGFSVDFSSHISYAYVSNKKPKVNDRIIDALHSLGYPILQGGLSTILGVVALSASASYIFRTFFKIIFLVIAFGMLHGLVFLPVFLTLFGNCGKKPKVDKSDHELCTGTIKNPHSLDFSGDHQGQNDNSSYYKFQNRYRSDPDCP</sequence>
<evidence type="ECO:0000256" key="10">
    <source>
        <dbReference type="SAM" id="Phobius"/>
    </source>
</evidence>
<dbReference type="PANTHER" id="PTHR10796:SF60">
    <property type="entry name" value="PATCHED DOMAIN-CONTAINING PROTEIN 3"/>
    <property type="match status" value="1"/>
</dbReference>
<comment type="similarity">
    <text evidence="1">Belongs to the patched family.</text>
</comment>
<evidence type="ECO:0000256" key="9">
    <source>
        <dbReference type="ARBA" id="ARBA00074262"/>
    </source>
</evidence>
<evidence type="ECO:0000256" key="4">
    <source>
        <dbReference type="ARBA" id="ARBA00022989"/>
    </source>
</evidence>
<keyword evidence="12" id="KW-1185">Reference proteome</keyword>
<reference evidence="11" key="1">
    <citation type="submission" date="2022-03" db="EMBL/GenBank/DDBJ databases">
        <authorList>
            <person name="Alioto T."/>
            <person name="Alioto T."/>
            <person name="Gomez Garrido J."/>
        </authorList>
    </citation>
    <scope>NUCLEOTIDE SEQUENCE</scope>
</reference>
<dbReference type="AlphaFoldDB" id="A0AAD1W3Q3"/>
<dbReference type="SUPFAM" id="SSF82866">
    <property type="entry name" value="Multidrug efflux transporter AcrB transmembrane domain"/>
    <property type="match status" value="1"/>
</dbReference>
<keyword evidence="2" id="KW-1003">Cell membrane</keyword>
<gene>
    <name evidence="11" type="ORF">PECUL_23A022315</name>
</gene>
<comment type="function">
    <text evidence="7">May play a role in sperm development or sperm function. However, does not appear to have an essential role in spermatogenesis or male fertility.</text>
</comment>
<dbReference type="PANTHER" id="PTHR10796">
    <property type="entry name" value="PATCHED-RELATED"/>
    <property type="match status" value="1"/>
</dbReference>
<evidence type="ECO:0000256" key="1">
    <source>
        <dbReference type="ARBA" id="ARBA00005585"/>
    </source>
</evidence>
<keyword evidence="5 10" id="KW-0472">Membrane</keyword>
<keyword evidence="6" id="KW-0325">Glycoprotein</keyword>
<keyword evidence="3 10" id="KW-0812">Transmembrane</keyword>
<feature type="transmembrane region" description="Helical" evidence="10">
    <location>
        <begin position="219"/>
        <end position="239"/>
    </location>
</feature>
<evidence type="ECO:0000313" key="12">
    <source>
        <dbReference type="Proteomes" id="UP001295444"/>
    </source>
</evidence>
<dbReference type="Gene3D" id="1.20.1640.10">
    <property type="entry name" value="Multidrug efflux transporter AcrB transmembrane domain"/>
    <property type="match status" value="1"/>
</dbReference>
<accession>A0AAD1W3Q3</accession>
<name>A0AAD1W3Q3_PELCU</name>
<protein>
    <recommendedName>
        <fullName evidence="9">Patched domain-containing protein 3</fullName>
    </recommendedName>
</protein>
<dbReference type="GO" id="GO:0097225">
    <property type="term" value="C:sperm midpiece"/>
    <property type="evidence" value="ECO:0007669"/>
    <property type="project" value="UniProtKB-ARBA"/>
</dbReference>
<comment type="subcellular location">
    <subcellularLocation>
        <location evidence="8">Cell projection</location>
        <location evidence="8">Cilium</location>
        <location evidence="8">Flagellum membrane</location>
        <topology evidence="8">Multi-pass membrane protein</topology>
    </subcellularLocation>
</comment>
<feature type="transmembrane region" description="Helical" evidence="10">
    <location>
        <begin position="291"/>
        <end position="314"/>
    </location>
</feature>
<dbReference type="Proteomes" id="UP001295444">
    <property type="component" value="Chromosome 04"/>
</dbReference>
<evidence type="ECO:0000256" key="8">
    <source>
        <dbReference type="ARBA" id="ARBA00060429"/>
    </source>
</evidence>
<evidence type="ECO:0000256" key="2">
    <source>
        <dbReference type="ARBA" id="ARBA00022475"/>
    </source>
</evidence>
<dbReference type="FunFam" id="1.20.1640.10:FF:000013">
    <property type="entry name" value="PaTched Related family"/>
    <property type="match status" value="1"/>
</dbReference>
<feature type="transmembrane region" description="Helical" evidence="10">
    <location>
        <begin position="320"/>
        <end position="344"/>
    </location>
</feature>
<proteinExistence type="inferred from homology"/>
<organism evidence="11 12">
    <name type="scientific">Pelobates cultripes</name>
    <name type="common">Western spadefoot toad</name>
    <dbReference type="NCBI Taxonomy" id="61616"/>
    <lineage>
        <taxon>Eukaryota</taxon>
        <taxon>Metazoa</taxon>
        <taxon>Chordata</taxon>
        <taxon>Craniata</taxon>
        <taxon>Vertebrata</taxon>
        <taxon>Euteleostomi</taxon>
        <taxon>Amphibia</taxon>
        <taxon>Batrachia</taxon>
        <taxon>Anura</taxon>
        <taxon>Pelobatoidea</taxon>
        <taxon>Pelobatidae</taxon>
        <taxon>Pelobates</taxon>
    </lineage>
</organism>
<feature type="transmembrane region" description="Helical" evidence="10">
    <location>
        <begin position="194"/>
        <end position="212"/>
    </location>
</feature>
<dbReference type="EMBL" id="OW240915">
    <property type="protein sequence ID" value="CAH2282214.1"/>
    <property type="molecule type" value="Genomic_DNA"/>
</dbReference>
<evidence type="ECO:0000256" key="6">
    <source>
        <dbReference type="ARBA" id="ARBA00023180"/>
    </source>
</evidence>
<evidence type="ECO:0000256" key="5">
    <source>
        <dbReference type="ARBA" id="ARBA00023136"/>
    </source>
</evidence>
<evidence type="ECO:0000256" key="3">
    <source>
        <dbReference type="ARBA" id="ARBA00022692"/>
    </source>
</evidence>
<feature type="transmembrane region" description="Helical" evidence="10">
    <location>
        <begin position="245"/>
        <end position="270"/>
    </location>
</feature>
<evidence type="ECO:0000256" key="7">
    <source>
        <dbReference type="ARBA" id="ARBA00057027"/>
    </source>
</evidence>
<evidence type="ECO:0000313" key="11">
    <source>
        <dbReference type="EMBL" id="CAH2282214.1"/>
    </source>
</evidence>